<proteinExistence type="predicted"/>
<sequence>MTSFSTFVLDTLQAAPFLTFVSFILIYILLGPTIITLVFRLSGLAPTTDESQRTCPTCDGSGVVDVTMQDKSSQTEVH</sequence>
<dbReference type="EMBL" id="JAQJAE010000003">
    <property type="protein sequence ID" value="KAJ5604185.1"/>
    <property type="molecule type" value="Genomic_DNA"/>
</dbReference>
<dbReference type="AlphaFoldDB" id="A0AAD6E8U4"/>
<dbReference type="Proteomes" id="UP001213799">
    <property type="component" value="Unassembled WGS sequence"/>
</dbReference>
<keyword evidence="3" id="KW-1185">Reference proteome</keyword>
<name>A0AAD6E8U4_9EURO</name>
<organism evidence="2 3">
    <name type="scientific">Penicillium hordei</name>
    <dbReference type="NCBI Taxonomy" id="40994"/>
    <lineage>
        <taxon>Eukaryota</taxon>
        <taxon>Fungi</taxon>
        <taxon>Dikarya</taxon>
        <taxon>Ascomycota</taxon>
        <taxon>Pezizomycotina</taxon>
        <taxon>Eurotiomycetes</taxon>
        <taxon>Eurotiomycetidae</taxon>
        <taxon>Eurotiales</taxon>
        <taxon>Aspergillaceae</taxon>
        <taxon>Penicillium</taxon>
    </lineage>
</organism>
<comment type="caution">
    <text evidence="2">The sequence shown here is derived from an EMBL/GenBank/DDBJ whole genome shotgun (WGS) entry which is preliminary data.</text>
</comment>
<accession>A0AAD6E8U4</accession>
<feature type="transmembrane region" description="Helical" evidence="1">
    <location>
        <begin position="20"/>
        <end position="39"/>
    </location>
</feature>
<dbReference type="GeneID" id="81588440"/>
<evidence type="ECO:0000313" key="3">
    <source>
        <dbReference type="Proteomes" id="UP001213799"/>
    </source>
</evidence>
<keyword evidence="1" id="KW-1133">Transmembrane helix</keyword>
<keyword evidence="1" id="KW-0812">Transmembrane</keyword>
<protein>
    <submittedName>
        <fullName evidence="2">Uncharacterized protein</fullName>
    </submittedName>
</protein>
<keyword evidence="1" id="KW-0472">Membrane</keyword>
<evidence type="ECO:0000256" key="1">
    <source>
        <dbReference type="SAM" id="Phobius"/>
    </source>
</evidence>
<dbReference type="RefSeq" id="XP_056753983.1">
    <property type="nucleotide sequence ID" value="XM_056898198.1"/>
</dbReference>
<gene>
    <name evidence="2" type="ORF">N7537_007141</name>
</gene>
<evidence type="ECO:0000313" key="2">
    <source>
        <dbReference type="EMBL" id="KAJ5604185.1"/>
    </source>
</evidence>
<reference evidence="2" key="1">
    <citation type="journal article" date="2023" name="IMA Fungus">
        <title>Comparative genomic study of the Penicillium genus elucidates a diverse pangenome and 15 lateral gene transfer events.</title>
        <authorList>
            <person name="Petersen C."/>
            <person name="Sorensen T."/>
            <person name="Nielsen M.R."/>
            <person name="Sondergaard T.E."/>
            <person name="Sorensen J.L."/>
            <person name="Fitzpatrick D.A."/>
            <person name="Frisvad J.C."/>
            <person name="Nielsen K.L."/>
        </authorList>
    </citation>
    <scope>NUCLEOTIDE SEQUENCE</scope>
    <source>
        <strain evidence="2">IBT 12815</strain>
    </source>
</reference>
<reference evidence="2" key="2">
    <citation type="submission" date="2023-01" db="EMBL/GenBank/DDBJ databases">
        <authorList>
            <person name="Petersen C."/>
        </authorList>
    </citation>
    <scope>NUCLEOTIDE SEQUENCE</scope>
    <source>
        <strain evidence="2">IBT 12815</strain>
    </source>
</reference>